<sequence>KKSKSKNDSKVEKKEKKQTKYQKFVQDNFHNLREKYETNGETLKAIAEMWKTSSENPKNESGFIENIN</sequence>
<gene>
    <name evidence="1" type="ORF">RPERSI_LOCUS34125</name>
</gene>
<keyword evidence="2" id="KW-1185">Reference proteome</keyword>
<dbReference type="EMBL" id="CAJVQC010151044">
    <property type="protein sequence ID" value="CAG8846402.1"/>
    <property type="molecule type" value="Genomic_DNA"/>
</dbReference>
<evidence type="ECO:0000313" key="1">
    <source>
        <dbReference type="EMBL" id="CAG8846402.1"/>
    </source>
</evidence>
<proteinExistence type="predicted"/>
<name>A0ACA9SQH7_9GLOM</name>
<protein>
    <submittedName>
        <fullName evidence="1">22945_t:CDS:1</fullName>
    </submittedName>
</protein>
<accession>A0ACA9SQH7</accession>
<feature type="non-terminal residue" evidence="1">
    <location>
        <position position="1"/>
    </location>
</feature>
<dbReference type="Proteomes" id="UP000789920">
    <property type="component" value="Unassembled WGS sequence"/>
</dbReference>
<evidence type="ECO:0000313" key="2">
    <source>
        <dbReference type="Proteomes" id="UP000789920"/>
    </source>
</evidence>
<organism evidence="1 2">
    <name type="scientific">Racocetra persica</name>
    <dbReference type="NCBI Taxonomy" id="160502"/>
    <lineage>
        <taxon>Eukaryota</taxon>
        <taxon>Fungi</taxon>
        <taxon>Fungi incertae sedis</taxon>
        <taxon>Mucoromycota</taxon>
        <taxon>Glomeromycotina</taxon>
        <taxon>Glomeromycetes</taxon>
        <taxon>Diversisporales</taxon>
        <taxon>Gigasporaceae</taxon>
        <taxon>Racocetra</taxon>
    </lineage>
</organism>
<reference evidence="1" key="1">
    <citation type="submission" date="2021-06" db="EMBL/GenBank/DDBJ databases">
        <authorList>
            <person name="Kallberg Y."/>
            <person name="Tangrot J."/>
            <person name="Rosling A."/>
        </authorList>
    </citation>
    <scope>NUCLEOTIDE SEQUENCE</scope>
    <source>
        <strain evidence="1">MA461A</strain>
    </source>
</reference>
<comment type="caution">
    <text evidence="1">The sequence shown here is derived from an EMBL/GenBank/DDBJ whole genome shotgun (WGS) entry which is preliminary data.</text>
</comment>